<sequence>MSAEFGWSQFSSQVLHRVEGCGSVPGPKGWGALGHGYTADTVSGLFPQHRSHTPPIPRLAPPAGGASKRCCRGGGWSLGERLVPTAPKPVPTASLHSCSLPTGVFFLF</sequence>
<evidence type="ECO:0000313" key="3">
    <source>
        <dbReference type="Proteomes" id="UP000827986"/>
    </source>
</evidence>
<protein>
    <submittedName>
        <fullName evidence="2">Uncharacterized protein</fullName>
    </submittedName>
</protein>
<accession>A0A9D4AW15</accession>
<name>A0A9D4AW15_9SAUR</name>
<comment type="caution">
    <text evidence="2">The sequence shown here is derived from an EMBL/GenBank/DDBJ whole genome shotgun (WGS) entry which is preliminary data.</text>
</comment>
<reference evidence="2" key="1">
    <citation type="submission" date="2021-09" db="EMBL/GenBank/DDBJ databases">
        <title>The genome of Mauremys mutica provides insights into the evolution of semi-aquatic lifestyle.</title>
        <authorList>
            <person name="Gong S."/>
            <person name="Gao Y."/>
        </authorList>
    </citation>
    <scope>NUCLEOTIDE SEQUENCE</scope>
    <source>
        <strain evidence="2">MM-2020</strain>
        <tissue evidence="2">Muscle</tissue>
    </source>
</reference>
<organism evidence="2 3">
    <name type="scientific">Mauremys mutica</name>
    <name type="common">yellowpond turtle</name>
    <dbReference type="NCBI Taxonomy" id="74926"/>
    <lineage>
        <taxon>Eukaryota</taxon>
        <taxon>Metazoa</taxon>
        <taxon>Chordata</taxon>
        <taxon>Craniata</taxon>
        <taxon>Vertebrata</taxon>
        <taxon>Euteleostomi</taxon>
        <taxon>Archelosauria</taxon>
        <taxon>Testudinata</taxon>
        <taxon>Testudines</taxon>
        <taxon>Cryptodira</taxon>
        <taxon>Durocryptodira</taxon>
        <taxon>Testudinoidea</taxon>
        <taxon>Geoemydidae</taxon>
        <taxon>Geoemydinae</taxon>
        <taxon>Mauremys</taxon>
    </lineage>
</organism>
<evidence type="ECO:0000256" key="1">
    <source>
        <dbReference type="SAM" id="MobiDB-lite"/>
    </source>
</evidence>
<keyword evidence="3" id="KW-1185">Reference proteome</keyword>
<proteinExistence type="predicted"/>
<gene>
    <name evidence="2" type="ORF">KIL84_006288</name>
</gene>
<evidence type="ECO:0000313" key="2">
    <source>
        <dbReference type="EMBL" id="KAH1170670.1"/>
    </source>
</evidence>
<dbReference type="Proteomes" id="UP000827986">
    <property type="component" value="Unassembled WGS sequence"/>
</dbReference>
<feature type="region of interest" description="Disordered" evidence="1">
    <location>
        <begin position="44"/>
        <end position="67"/>
    </location>
</feature>
<dbReference type="AlphaFoldDB" id="A0A9D4AW15"/>
<dbReference type="EMBL" id="JAHDVG010000483">
    <property type="protein sequence ID" value="KAH1170670.1"/>
    <property type="molecule type" value="Genomic_DNA"/>
</dbReference>